<dbReference type="Gene3D" id="1.10.260.40">
    <property type="entry name" value="lambda repressor-like DNA-binding domains"/>
    <property type="match status" value="1"/>
</dbReference>
<dbReference type="PROSITE" id="PS50943">
    <property type="entry name" value="HTH_CROC1"/>
    <property type="match status" value="1"/>
</dbReference>
<organism evidence="2 3">
    <name type="scientific">Roseburia inulinivorans</name>
    <dbReference type="NCBI Taxonomy" id="360807"/>
    <lineage>
        <taxon>Bacteria</taxon>
        <taxon>Bacillati</taxon>
        <taxon>Bacillota</taxon>
        <taxon>Clostridia</taxon>
        <taxon>Lachnospirales</taxon>
        <taxon>Lachnospiraceae</taxon>
        <taxon>Roseburia</taxon>
    </lineage>
</organism>
<dbReference type="GO" id="GO:0003677">
    <property type="term" value="F:DNA binding"/>
    <property type="evidence" value="ECO:0007669"/>
    <property type="project" value="InterPro"/>
</dbReference>
<proteinExistence type="predicted"/>
<evidence type="ECO:0000259" key="1">
    <source>
        <dbReference type="PROSITE" id="PS50943"/>
    </source>
</evidence>
<dbReference type="Proteomes" id="UP000095395">
    <property type="component" value="Unassembled WGS sequence"/>
</dbReference>
<dbReference type="InterPro" id="IPR001387">
    <property type="entry name" value="Cro/C1-type_HTH"/>
</dbReference>
<dbReference type="InterPro" id="IPR010982">
    <property type="entry name" value="Lambda_DNA-bd_dom_sf"/>
</dbReference>
<dbReference type="SMART" id="SM00530">
    <property type="entry name" value="HTH_XRE"/>
    <property type="match status" value="1"/>
</dbReference>
<dbReference type="Pfam" id="PF13443">
    <property type="entry name" value="HTH_26"/>
    <property type="match status" value="1"/>
</dbReference>
<dbReference type="AlphaFoldDB" id="A0A174ACC7"/>
<reference evidence="2 3" key="1">
    <citation type="submission" date="2015-09" db="EMBL/GenBank/DDBJ databases">
        <authorList>
            <consortium name="Pathogen Informatics"/>
        </authorList>
    </citation>
    <scope>NUCLEOTIDE SEQUENCE [LARGE SCALE GENOMIC DNA]</scope>
    <source>
        <strain evidence="2 3">2789STDY5608835</strain>
    </source>
</reference>
<evidence type="ECO:0000313" key="2">
    <source>
        <dbReference type="EMBL" id="CUN85863.1"/>
    </source>
</evidence>
<dbReference type="RefSeq" id="WP_055301942.1">
    <property type="nucleotide sequence ID" value="NZ_CYYR01000009.1"/>
</dbReference>
<protein>
    <submittedName>
        <fullName evidence="2">Predicted transcriptional regulator</fullName>
    </submittedName>
</protein>
<dbReference type="CDD" id="cd00093">
    <property type="entry name" value="HTH_XRE"/>
    <property type="match status" value="1"/>
</dbReference>
<accession>A0A174ACC7</accession>
<evidence type="ECO:0000313" key="3">
    <source>
        <dbReference type="Proteomes" id="UP000095395"/>
    </source>
</evidence>
<sequence length="65" mass="7190">MVSYDKLWHLLLDKGLNKGDLCKETGISSSTMAKLGKNEIVSLEVLEKICKTLQCDLGDIAGFKF</sequence>
<name>A0A174ACC7_9FIRM</name>
<dbReference type="EMBL" id="CYYR01000009">
    <property type="protein sequence ID" value="CUN85863.1"/>
    <property type="molecule type" value="Genomic_DNA"/>
</dbReference>
<feature type="domain" description="HTH cro/C1-type" evidence="1">
    <location>
        <begin position="7"/>
        <end position="60"/>
    </location>
</feature>
<gene>
    <name evidence="2" type="ORF">ERS852392_01540</name>
</gene>
<dbReference type="SUPFAM" id="SSF47413">
    <property type="entry name" value="lambda repressor-like DNA-binding domains"/>
    <property type="match status" value="1"/>
</dbReference>